<dbReference type="EMBL" id="BNJQ01000004">
    <property type="protein sequence ID" value="GHP02800.1"/>
    <property type="molecule type" value="Genomic_DNA"/>
</dbReference>
<proteinExistence type="predicted"/>
<organism evidence="1 2">
    <name type="scientific">Pycnococcus provasolii</name>
    <dbReference type="NCBI Taxonomy" id="41880"/>
    <lineage>
        <taxon>Eukaryota</taxon>
        <taxon>Viridiplantae</taxon>
        <taxon>Chlorophyta</taxon>
        <taxon>Pseudoscourfieldiophyceae</taxon>
        <taxon>Pseudoscourfieldiales</taxon>
        <taxon>Pycnococcaceae</taxon>
        <taxon>Pycnococcus</taxon>
    </lineage>
</organism>
<dbReference type="Pfam" id="PF00106">
    <property type="entry name" value="adh_short"/>
    <property type="match status" value="1"/>
</dbReference>
<dbReference type="InterPro" id="IPR002347">
    <property type="entry name" value="SDR_fam"/>
</dbReference>
<sequence>MSALVLGVSHVPGVGHAVARRFALGGLKVGIMGRQIAKLEESKAAIISDVPGAQISCAAVDCTDADALKIAVQAFESEFGTPKCLVYNASARPFPPQEVAELSVVRLKEDHDVCVAGFLSAVQLVLPSFRAAGEGCILYTGATASLRGSKRFGSFASAKCAARALTQSLAKELAPEGVHVAHVVVDGMVDMPIIRGFTSADMPDDRLLDTTSIAETYWSLYQQDKRCWTFELDIRPSLAEW</sequence>
<dbReference type="AlphaFoldDB" id="A0A830HA44"/>
<evidence type="ECO:0000313" key="2">
    <source>
        <dbReference type="Proteomes" id="UP000660262"/>
    </source>
</evidence>
<dbReference type="PANTHER" id="PTHR43431:SF1">
    <property type="entry name" value="OS08G0476300 PROTEIN"/>
    <property type="match status" value="1"/>
</dbReference>
<reference evidence="1" key="1">
    <citation type="submission" date="2020-10" db="EMBL/GenBank/DDBJ databases">
        <title>Unveiling of a novel bifunctional photoreceptor, Dualchrome1, isolated from a cosmopolitan green alga.</title>
        <authorList>
            <person name="Suzuki S."/>
            <person name="Kawachi M."/>
        </authorList>
    </citation>
    <scope>NUCLEOTIDE SEQUENCE</scope>
    <source>
        <strain evidence="1">NIES 2893</strain>
    </source>
</reference>
<protein>
    <submittedName>
        <fullName evidence="1">Uncharacterized protein</fullName>
    </submittedName>
</protein>
<dbReference type="PRINTS" id="PR00081">
    <property type="entry name" value="GDHRDH"/>
</dbReference>
<gene>
    <name evidence="1" type="ORF">PPROV_000155500</name>
</gene>
<keyword evidence="2" id="KW-1185">Reference proteome</keyword>
<dbReference type="PANTHER" id="PTHR43431">
    <property type="entry name" value="OXIDOREDUCTASE, SHORT CHAIN DEHYDROGENASE/REDUCTASE FAMILY (AFU_ORTHOLOGUE AFUA_5G14000)"/>
    <property type="match status" value="1"/>
</dbReference>
<dbReference type="Proteomes" id="UP000660262">
    <property type="component" value="Unassembled WGS sequence"/>
</dbReference>
<accession>A0A830HA44</accession>
<dbReference type="InterPro" id="IPR036291">
    <property type="entry name" value="NAD(P)-bd_dom_sf"/>
</dbReference>
<comment type="caution">
    <text evidence="1">The sequence shown here is derived from an EMBL/GenBank/DDBJ whole genome shotgun (WGS) entry which is preliminary data.</text>
</comment>
<dbReference type="OrthoDB" id="5399006at2759"/>
<name>A0A830HA44_9CHLO</name>
<dbReference type="Gene3D" id="3.40.50.720">
    <property type="entry name" value="NAD(P)-binding Rossmann-like Domain"/>
    <property type="match status" value="1"/>
</dbReference>
<evidence type="ECO:0000313" key="1">
    <source>
        <dbReference type="EMBL" id="GHP02800.1"/>
    </source>
</evidence>
<dbReference type="SUPFAM" id="SSF51735">
    <property type="entry name" value="NAD(P)-binding Rossmann-fold domains"/>
    <property type="match status" value="1"/>
</dbReference>